<dbReference type="InterPro" id="IPR058245">
    <property type="entry name" value="NreC/VraR/RcsB-like_REC"/>
</dbReference>
<dbReference type="InterPro" id="IPR039420">
    <property type="entry name" value="WalR-like"/>
</dbReference>
<protein>
    <submittedName>
        <fullName evidence="6">Response regulator transcription factor</fullName>
    </submittedName>
</protein>
<dbReference type="Proteomes" id="UP001324993">
    <property type="component" value="Chromosome"/>
</dbReference>
<dbReference type="SUPFAM" id="SSF52172">
    <property type="entry name" value="CheY-like"/>
    <property type="match status" value="1"/>
</dbReference>
<evidence type="ECO:0000256" key="1">
    <source>
        <dbReference type="ARBA" id="ARBA00022553"/>
    </source>
</evidence>
<evidence type="ECO:0000259" key="4">
    <source>
        <dbReference type="PROSITE" id="PS50043"/>
    </source>
</evidence>
<dbReference type="Gene3D" id="3.40.50.2300">
    <property type="match status" value="1"/>
</dbReference>
<dbReference type="InterPro" id="IPR001789">
    <property type="entry name" value="Sig_transdc_resp-reg_receiver"/>
</dbReference>
<evidence type="ECO:0000313" key="7">
    <source>
        <dbReference type="Proteomes" id="UP001324993"/>
    </source>
</evidence>
<name>A0ABZ0RR78_9BACT</name>
<keyword evidence="2" id="KW-0238">DNA-binding</keyword>
<dbReference type="InterPro" id="IPR000792">
    <property type="entry name" value="Tscrpt_reg_LuxR_C"/>
</dbReference>
<sequence length="220" mass="24071">MQKQIQIMLVEDSPEYRETITLAVEREDDIKISSQFGTAEEAIGKLEAGSSDDTPDLILLDLNLPGLSGIEAIPHLTKINPKIPIIVLTQSEHEADVVAAISAGASGYLLKDATRRQIFDGVRTTVHGGAIIDPEVAHYLVHALNKGTRSSYTQKPLSDRELEILTLLAEGRVQKEISDHLNISNNTVSTHIRRIYDKLKVQNAPAAVAKAYKDGIFAVK</sequence>
<dbReference type="Pfam" id="PF00196">
    <property type="entry name" value="GerE"/>
    <property type="match status" value="1"/>
</dbReference>
<dbReference type="PANTHER" id="PTHR43214">
    <property type="entry name" value="TWO-COMPONENT RESPONSE REGULATOR"/>
    <property type="match status" value="1"/>
</dbReference>
<evidence type="ECO:0000313" key="6">
    <source>
        <dbReference type="EMBL" id="WPJ97295.1"/>
    </source>
</evidence>
<dbReference type="SMART" id="SM00448">
    <property type="entry name" value="REC"/>
    <property type="match status" value="1"/>
</dbReference>
<dbReference type="EMBL" id="CP138858">
    <property type="protein sequence ID" value="WPJ97295.1"/>
    <property type="molecule type" value="Genomic_DNA"/>
</dbReference>
<keyword evidence="1 3" id="KW-0597">Phosphoprotein</keyword>
<dbReference type="PRINTS" id="PR00038">
    <property type="entry name" value="HTHLUXR"/>
</dbReference>
<dbReference type="CDD" id="cd06170">
    <property type="entry name" value="LuxR_C_like"/>
    <property type="match status" value="1"/>
</dbReference>
<dbReference type="CDD" id="cd17535">
    <property type="entry name" value="REC_NarL-like"/>
    <property type="match status" value="1"/>
</dbReference>
<evidence type="ECO:0000256" key="3">
    <source>
        <dbReference type="PROSITE-ProRule" id="PRU00169"/>
    </source>
</evidence>
<organism evidence="6 7">
    <name type="scientific">Coraliomargarita algicola</name>
    <dbReference type="NCBI Taxonomy" id="3092156"/>
    <lineage>
        <taxon>Bacteria</taxon>
        <taxon>Pseudomonadati</taxon>
        <taxon>Verrucomicrobiota</taxon>
        <taxon>Opitutia</taxon>
        <taxon>Puniceicoccales</taxon>
        <taxon>Coraliomargaritaceae</taxon>
        <taxon>Coraliomargarita</taxon>
    </lineage>
</organism>
<dbReference type="PROSITE" id="PS50043">
    <property type="entry name" value="HTH_LUXR_2"/>
    <property type="match status" value="1"/>
</dbReference>
<proteinExistence type="predicted"/>
<dbReference type="InterPro" id="IPR016032">
    <property type="entry name" value="Sig_transdc_resp-reg_C-effctor"/>
</dbReference>
<keyword evidence="7" id="KW-1185">Reference proteome</keyword>
<dbReference type="RefSeq" id="WP_319834140.1">
    <property type="nucleotide sequence ID" value="NZ_CP138858.1"/>
</dbReference>
<dbReference type="SMART" id="SM00421">
    <property type="entry name" value="HTH_LUXR"/>
    <property type="match status" value="1"/>
</dbReference>
<dbReference type="Pfam" id="PF00072">
    <property type="entry name" value="Response_reg"/>
    <property type="match status" value="1"/>
</dbReference>
<feature type="modified residue" description="4-aspartylphosphate" evidence="3">
    <location>
        <position position="61"/>
    </location>
</feature>
<evidence type="ECO:0000259" key="5">
    <source>
        <dbReference type="PROSITE" id="PS50110"/>
    </source>
</evidence>
<feature type="domain" description="Response regulatory" evidence="5">
    <location>
        <begin position="6"/>
        <end position="126"/>
    </location>
</feature>
<dbReference type="SUPFAM" id="SSF46894">
    <property type="entry name" value="C-terminal effector domain of the bipartite response regulators"/>
    <property type="match status" value="1"/>
</dbReference>
<feature type="domain" description="HTH luxR-type" evidence="4">
    <location>
        <begin position="150"/>
        <end position="215"/>
    </location>
</feature>
<accession>A0ABZ0RR78</accession>
<dbReference type="PROSITE" id="PS50110">
    <property type="entry name" value="RESPONSE_REGULATORY"/>
    <property type="match status" value="1"/>
</dbReference>
<reference evidence="6 7" key="1">
    <citation type="submission" date="2023-11" db="EMBL/GenBank/DDBJ databases">
        <title>Coraliomargarita sp. nov., isolated from marine algae.</title>
        <authorList>
            <person name="Lee J.K."/>
            <person name="Baek J.H."/>
            <person name="Kim J.M."/>
            <person name="Choi D.G."/>
            <person name="Jeon C.O."/>
        </authorList>
    </citation>
    <scope>NUCLEOTIDE SEQUENCE [LARGE SCALE GENOMIC DNA]</scope>
    <source>
        <strain evidence="6 7">J2-16</strain>
    </source>
</reference>
<dbReference type="InterPro" id="IPR011006">
    <property type="entry name" value="CheY-like_superfamily"/>
</dbReference>
<evidence type="ECO:0000256" key="2">
    <source>
        <dbReference type="ARBA" id="ARBA00023125"/>
    </source>
</evidence>
<gene>
    <name evidence="6" type="ORF">SH580_06185</name>
</gene>